<protein>
    <submittedName>
        <fullName evidence="5">TetR family transcriptional regulator</fullName>
    </submittedName>
</protein>
<dbReference type="PANTHER" id="PTHR30055:SF234">
    <property type="entry name" value="HTH-TYPE TRANSCRIPTIONAL REGULATOR BETI"/>
    <property type="match status" value="1"/>
</dbReference>
<keyword evidence="2" id="KW-0805">Transcription regulation</keyword>
<accession>A0A402CSP8</accession>
<reference evidence="5 6" key="1">
    <citation type="journal article" date="2019" name="Int. J. Syst. Evol. Microbiol.">
        <title>Capsulimonas corticalis gen. nov., sp. nov., an aerobic capsulated bacterium, of a novel bacterial order, Capsulimonadales ord. nov., of the class Armatimonadia of the phylum Armatimonadetes.</title>
        <authorList>
            <person name="Li J."/>
            <person name="Kudo C."/>
            <person name="Tonouchi A."/>
        </authorList>
    </citation>
    <scope>NUCLEOTIDE SEQUENCE [LARGE SCALE GENOMIC DNA]</scope>
    <source>
        <strain evidence="5 6">AX-7</strain>
    </source>
</reference>
<evidence type="ECO:0000256" key="1">
    <source>
        <dbReference type="ARBA" id="ARBA00022491"/>
    </source>
</evidence>
<dbReference type="GO" id="GO:0000976">
    <property type="term" value="F:transcription cis-regulatory region binding"/>
    <property type="evidence" value="ECO:0007669"/>
    <property type="project" value="TreeGrafter"/>
</dbReference>
<proteinExistence type="predicted"/>
<dbReference type="PROSITE" id="PS50977">
    <property type="entry name" value="HTH_TETR_2"/>
    <property type="match status" value="1"/>
</dbReference>
<dbReference type="KEGG" id="ccot:CCAX7_30610"/>
<dbReference type="Pfam" id="PF13977">
    <property type="entry name" value="TetR_C_6"/>
    <property type="match status" value="1"/>
</dbReference>
<dbReference type="Pfam" id="PF00440">
    <property type="entry name" value="TetR_N"/>
    <property type="match status" value="1"/>
</dbReference>
<evidence type="ECO:0000256" key="3">
    <source>
        <dbReference type="ARBA" id="ARBA00023125"/>
    </source>
</evidence>
<dbReference type="InterPro" id="IPR009057">
    <property type="entry name" value="Homeodomain-like_sf"/>
</dbReference>
<evidence type="ECO:0000313" key="6">
    <source>
        <dbReference type="Proteomes" id="UP000287394"/>
    </source>
</evidence>
<evidence type="ECO:0000256" key="4">
    <source>
        <dbReference type="ARBA" id="ARBA00023163"/>
    </source>
</evidence>
<keyword evidence="6" id="KW-1185">Reference proteome</keyword>
<dbReference type="InterPro" id="IPR039538">
    <property type="entry name" value="BetI_C"/>
</dbReference>
<dbReference type="Gene3D" id="1.10.357.10">
    <property type="entry name" value="Tetracycline Repressor, domain 2"/>
    <property type="match status" value="1"/>
</dbReference>
<keyword evidence="1" id="KW-0678">Repressor</keyword>
<dbReference type="SUPFAM" id="SSF46689">
    <property type="entry name" value="Homeodomain-like"/>
    <property type="match status" value="1"/>
</dbReference>
<dbReference type="EMBL" id="AP025739">
    <property type="protein sequence ID" value="BDI31010.1"/>
    <property type="molecule type" value="Genomic_DNA"/>
</dbReference>
<dbReference type="AlphaFoldDB" id="A0A402CSP8"/>
<name>A0A402CSP8_9BACT</name>
<dbReference type="FunCoup" id="A0A402CSP8">
    <property type="interactions" value="117"/>
</dbReference>
<keyword evidence="3" id="KW-0238">DNA-binding</keyword>
<dbReference type="GO" id="GO:0003700">
    <property type="term" value="F:DNA-binding transcription factor activity"/>
    <property type="evidence" value="ECO:0007669"/>
    <property type="project" value="TreeGrafter"/>
</dbReference>
<dbReference type="PANTHER" id="PTHR30055">
    <property type="entry name" value="HTH-TYPE TRANSCRIPTIONAL REGULATOR RUTR"/>
    <property type="match status" value="1"/>
</dbReference>
<evidence type="ECO:0000256" key="2">
    <source>
        <dbReference type="ARBA" id="ARBA00023015"/>
    </source>
</evidence>
<keyword evidence="4" id="KW-0804">Transcription</keyword>
<dbReference type="InterPro" id="IPR050109">
    <property type="entry name" value="HTH-type_TetR-like_transc_reg"/>
</dbReference>
<sequence>MDDCTCERSARQESRGDKRRRELVGAACRLIAEKGFEGLRVRDIAAAAGVNIATLHYYFPEKEDLIRGVIEHILQQFISSNAPIANNVRMSAADQLQAMVANMEYRVKDHSEICVVLTEITTRAHRDAAIHQMMIEIESGWRSRLSSLIAAGHVDGSIPASTDPEAAASLLTAMFRGLMTQAVYRLDDTDFTAVAKLARQWIGSPQTPG</sequence>
<dbReference type="InterPro" id="IPR001647">
    <property type="entry name" value="HTH_TetR"/>
</dbReference>
<organism evidence="5 6">
    <name type="scientific">Capsulimonas corticalis</name>
    <dbReference type="NCBI Taxonomy" id="2219043"/>
    <lineage>
        <taxon>Bacteria</taxon>
        <taxon>Bacillati</taxon>
        <taxon>Armatimonadota</taxon>
        <taxon>Armatimonadia</taxon>
        <taxon>Capsulimonadales</taxon>
        <taxon>Capsulimonadaceae</taxon>
        <taxon>Capsulimonas</taxon>
    </lineage>
</organism>
<dbReference type="SUPFAM" id="SSF48498">
    <property type="entry name" value="Tetracyclin repressor-like, C-terminal domain"/>
    <property type="match status" value="1"/>
</dbReference>
<evidence type="ECO:0000313" key="5">
    <source>
        <dbReference type="EMBL" id="BDI31010.1"/>
    </source>
</evidence>
<dbReference type="InterPro" id="IPR036271">
    <property type="entry name" value="Tet_transcr_reg_TetR-rel_C_sf"/>
</dbReference>
<dbReference type="RefSeq" id="WP_165864035.1">
    <property type="nucleotide sequence ID" value="NZ_AP025739.1"/>
</dbReference>
<gene>
    <name evidence="5" type="ORF">CCAX7_30610</name>
</gene>
<dbReference type="Proteomes" id="UP000287394">
    <property type="component" value="Chromosome"/>
</dbReference>
<dbReference type="PRINTS" id="PR00455">
    <property type="entry name" value="HTHTETR"/>
</dbReference>